<reference evidence="2 3" key="1">
    <citation type="submission" date="2016-10" db="EMBL/GenBank/DDBJ databases">
        <authorList>
            <person name="de Groot N.N."/>
        </authorList>
    </citation>
    <scope>NUCLEOTIDE SEQUENCE [LARGE SCALE GENOMIC DNA]</scope>
    <source>
        <strain evidence="2 3">DSM 20581</strain>
    </source>
</reference>
<evidence type="ECO:0000256" key="1">
    <source>
        <dbReference type="SAM" id="Phobius"/>
    </source>
</evidence>
<evidence type="ECO:0000313" key="2">
    <source>
        <dbReference type="EMBL" id="SFQ26575.1"/>
    </source>
</evidence>
<feature type="transmembrane region" description="Helical" evidence="1">
    <location>
        <begin position="135"/>
        <end position="152"/>
    </location>
</feature>
<evidence type="ECO:0000313" key="3">
    <source>
        <dbReference type="Proteomes" id="UP000199136"/>
    </source>
</evidence>
<dbReference type="Proteomes" id="UP000199136">
    <property type="component" value="Unassembled WGS sequence"/>
</dbReference>
<feature type="transmembrane region" description="Helical" evidence="1">
    <location>
        <begin position="61"/>
        <end position="88"/>
    </location>
</feature>
<keyword evidence="1" id="KW-0472">Membrane</keyword>
<protein>
    <submittedName>
        <fullName evidence="2">Uncharacterized protein</fullName>
    </submittedName>
</protein>
<feature type="transmembrane region" description="Helical" evidence="1">
    <location>
        <begin position="21"/>
        <end position="41"/>
    </location>
</feature>
<name>A0A1I5X3H9_9LACT</name>
<feature type="transmembrane region" description="Helical" evidence="1">
    <location>
        <begin position="100"/>
        <end position="123"/>
    </location>
</feature>
<proteinExistence type="predicted"/>
<keyword evidence="1" id="KW-1133">Transmembrane helix</keyword>
<sequence length="163" mass="19657">MSFSNNMYNFVNRFSDKTYKGFAVTLTIINVLYFFVRARHLEFSNFLSQRSEQTADMLMKIQYLSLQTLVLENLVFITFISFIIYFLFKNGLKRNVHFLTFTFFYLLLLKYFIFIFATILEVYPPDYFGQLQRPLDINFIFLIVNFFINVFNKIRLTHIQSIN</sequence>
<keyword evidence="3" id="KW-1185">Reference proteome</keyword>
<organism evidence="2 3">
    <name type="scientific">Desemzia incerta</name>
    <dbReference type="NCBI Taxonomy" id="82801"/>
    <lineage>
        <taxon>Bacteria</taxon>
        <taxon>Bacillati</taxon>
        <taxon>Bacillota</taxon>
        <taxon>Bacilli</taxon>
        <taxon>Lactobacillales</taxon>
        <taxon>Carnobacteriaceae</taxon>
        <taxon>Desemzia</taxon>
    </lineage>
</organism>
<keyword evidence="1" id="KW-0812">Transmembrane</keyword>
<accession>A0A1I5X3H9</accession>
<gene>
    <name evidence="2" type="ORF">SAMN04488506_1167</name>
</gene>
<dbReference type="EMBL" id="FOXW01000004">
    <property type="protein sequence ID" value="SFQ26575.1"/>
    <property type="molecule type" value="Genomic_DNA"/>
</dbReference>
<dbReference type="AlphaFoldDB" id="A0A1I5X3H9"/>